<dbReference type="OrthoDB" id="5112469at2"/>
<organism evidence="6 7">
    <name type="scientific">Thermasporomyces composti</name>
    <dbReference type="NCBI Taxonomy" id="696763"/>
    <lineage>
        <taxon>Bacteria</taxon>
        <taxon>Bacillati</taxon>
        <taxon>Actinomycetota</taxon>
        <taxon>Actinomycetes</taxon>
        <taxon>Propionibacteriales</taxon>
        <taxon>Nocardioidaceae</taxon>
        <taxon>Thermasporomyces</taxon>
    </lineage>
</organism>
<dbReference type="PANTHER" id="PTHR30055">
    <property type="entry name" value="HTH-TYPE TRANSCRIPTIONAL REGULATOR RUTR"/>
    <property type="match status" value="1"/>
</dbReference>
<sequence>MSRERGRPARRDARRNRERLLAAARAAFAEHGLGASLDEIARRAGVGNATLYRHFPTREALIEAAFVDMVGTFQCIVEEALLQEDAWQGLVWCLERICELLAADRGLSDLLSMRFPEATTLTAATQRVYDTGDRLVRRAREQGVLRADFAPTDIVLIIWSISRLTAATKNVAPDLWRRQLGLILDGLRPEAAHPLPRPPLTREQLDLALFDLRDQTAPRTRGTS</sequence>
<evidence type="ECO:0000256" key="4">
    <source>
        <dbReference type="PROSITE-ProRule" id="PRU00335"/>
    </source>
</evidence>
<dbReference type="InterPro" id="IPR001647">
    <property type="entry name" value="HTH_TetR"/>
</dbReference>
<keyword evidence="3" id="KW-0804">Transcription</keyword>
<protein>
    <submittedName>
        <fullName evidence="6">TetR family transcriptional regulator</fullName>
    </submittedName>
</protein>
<feature type="domain" description="HTH tetR-type" evidence="5">
    <location>
        <begin position="14"/>
        <end position="73"/>
    </location>
</feature>
<comment type="caution">
    <text evidence="6">The sequence shown here is derived from an EMBL/GenBank/DDBJ whole genome shotgun (WGS) entry which is preliminary data.</text>
</comment>
<feature type="DNA-binding region" description="H-T-H motif" evidence="4">
    <location>
        <begin position="36"/>
        <end position="55"/>
    </location>
</feature>
<dbReference type="InterPro" id="IPR049445">
    <property type="entry name" value="TetR_SbtR-like_C"/>
</dbReference>
<evidence type="ECO:0000256" key="2">
    <source>
        <dbReference type="ARBA" id="ARBA00023125"/>
    </source>
</evidence>
<accession>A0A3D9V9I2</accession>
<evidence type="ECO:0000259" key="5">
    <source>
        <dbReference type="PROSITE" id="PS50977"/>
    </source>
</evidence>
<keyword evidence="2 4" id="KW-0238">DNA-binding</keyword>
<evidence type="ECO:0000313" key="6">
    <source>
        <dbReference type="EMBL" id="REF35655.1"/>
    </source>
</evidence>
<dbReference type="EMBL" id="QTUC01000001">
    <property type="protein sequence ID" value="REF35655.1"/>
    <property type="molecule type" value="Genomic_DNA"/>
</dbReference>
<dbReference type="Gene3D" id="1.10.357.10">
    <property type="entry name" value="Tetracycline Repressor, domain 2"/>
    <property type="match status" value="1"/>
</dbReference>
<name>A0A3D9V9I2_THECX</name>
<dbReference type="Proteomes" id="UP000256485">
    <property type="component" value="Unassembled WGS sequence"/>
</dbReference>
<dbReference type="GO" id="GO:0000976">
    <property type="term" value="F:transcription cis-regulatory region binding"/>
    <property type="evidence" value="ECO:0007669"/>
    <property type="project" value="TreeGrafter"/>
</dbReference>
<evidence type="ECO:0000256" key="1">
    <source>
        <dbReference type="ARBA" id="ARBA00023015"/>
    </source>
</evidence>
<dbReference type="Pfam" id="PF00440">
    <property type="entry name" value="TetR_N"/>
    <property type="match status" value="1"/>
</dbReference>
<proteinExistence type="predicted"/>
<dbReference type="InterPro" id="IPR009057">
    <property type="entry name" value="Homeodomain-like_sf"/>
</dbReference>
<evidence type="ECO:0000256" key="3">
    <source>
        <dbReference type="ARBA" id="ARBA00023163"/>
    </source>
</evidence>
<dbReference type="PROSITE" id="PS50977">
    <property type="entry name" value="HTH_TETR_2"/>
    <property type="match status" value="1"/>
</dbReference>
<dbReference type="InterPro" id="IPR050109">
    <property type="entry name" value="HTH-type_TetR-like_transc_reg"/>
</dbReference>
<gene>
    <name evidence="6" type="ORF">DFJ64_1038</name>
</gene>
<dbReference type="SUPFAM" id="SSF46689">
    <property type="entry name" value="Homeodomain-like"/>
    <property type="match status" value="1"/>
</dbReference>
<dbReference type="PANTHER" id="PTHR30055:SF234">
    <property type="entry name" value="HTH-TYPE TRANSCRIPTIONAL REGULATOR BETI"/>
    <property type="match status" value="1"/>
</dbReference>
<keyword evidence="7" id="KW-1185">Reference proteome</keyword>
<dbReference type="RefSeq" id="WP_115849402.1">
    <property type="nucleotide sequence ID" value="NZ_QTUC01000001.1"/>
</dbReference>
<dbReference type="InterPro" id="IPR036271">
    <property type="entry name" value="Tet_transcr_reg_TetR-rel_C_sf"/>
</dbReference>
<dbReference type="GO" id="GO:0003700">
    <property type="term" value="F:DNA-binding transcription factor activity"/>
    <property type="evidence" value="ECO:0007669"/>
    <property type="project" value="TreeGrafter"/>
</dbReference>
<keyword evidence="1" id="KW-0805">Transcription regulation</keyword>
<dbReference type="PRINTS" id="PR00455">
    <property type="entry name" value="HTHTETR"/>
</dbReference>
<dbReference type="AlphaFoldDB" id="A0A3D9V9I2"/>
<reference evidence="6 7" key="1">
    <citation type="submission" date="2018-08" db="EMBL/GenBank/DDBJ databases">
        <title>Sequencing the genomes of 1000 actinobacteria strains.</title>
        <authorList>
            <person name="Klenk H.-P."/>
        </authorList>
    </citation>
    <scope>NUCLEOTIDE SEQUENCE [LARGE SCALE GENOMIC DNA]</scope>
    <source>
        <strain evidence="6 7">DSM 22891</strain>
    </source>
</reference>
<evidence type="ECO:0000313" key="7">
    <source>
        <dbReference type="Proteomes" id="UP000256485"/>
    </source>
</evidence>
<dbReference type="SUPFAM" id="SSF48498">
    <property type="entry name" value="Tetracyclin repressor-like, C-terminal domain"/>
    <property type="match status" value="1"/>
</dbReference>
<dbReference type="Pfam" id="PF21597">
    <property type="entry name" value="TetR_C_43"/>
    <property type="match status" value="1"/>
</dbReference>